<dbReference type="AlphaFoldDB" id="A0A2G5DED7"/>
<dbReference type="Pfam" id="PF06200">
    <property type="entry name" value="tify"/>
    <property type="match status" value="1"/>
</dbReference>
<keyword evidence="1" id="KW-1133">Transmembrane helix</keyword>
<evidence type="ECO:0000256" key="1">
    <source>
        <dbReference type="SAM" id="Phobius"/>
    </source>
</evidence>
<feature type="domain" description="Tify" evidence="2">
    <location>
        <begin position="156"/>
        <end position="190"/>
    </location>
</feature>
<dbReference type="InterPro" id="IPR010399">
    <property type="entry name" value="Tify_dom"/>
</dbReference>
<keyword evidence="1" id="KW-0812">Transmembrane</keyword>
<evidence type="ECO:0000259" key="2">
    <source>
        <dbReference type="PROSITE" id="PS51320"/>
    </source>
</evidence>
<sequence length="210" mass="23433">SFDQLLFSCPQLNHASCFSSILNFFTTSLLVCVCVCVCVCVSVSVRIMSSSSSGAKEEELNFFDMEKDQKQSNNNNPTTLASSSKSQFQKLFERRMFFHHNQSNINPLLQNNIISSGTTTSGHYTTPKPLFNVNSDLFLRSPAAAVSGTSTPHPPAVTPSSPLTIFYNGTVSVFDVPHDMVCFSNFNMFSGFKPFIINIYIYVEINFFFF</sequence>
<reference evidence="3 4" key="1">
    <citation type="submission" date="2017-09" db="EMBL/GenBank/DDBJ databases">
        <title>WGS assembly of Aquilegia coerulea Goldsmith.</title>
        <authorList>
            <person name="Hodges S."/>
            <person name="Kramer E."/>
            <person name="Nordborg M."/>
            <person name="Tomkins J."/>
            <person name="Borevitz J."/>
            <person name="Derieg N."/>
            <person name="Yan J."/>
            <person name="Mihaltcheva S."/>
            <person name="Hayes R.D."/>
            <person name="Rokhsar D."/>
        </authorList>
    </citation>
    <scope>NUCLEOTIDE SEQUENCE [LARGE SCALE GENOMIC DNA]</scope>
    <source>
        <strain evidence="4">cv. Goldsmith</strain>
    </source>
</reference>
<accession>A0A2G5DED7</accession>
<dbReference type="PROSITE" id="PS51320">
    <property type="entry name" value="TIFY"/>
    <property type="match status" value="1"/>
</dbReference>
<keyword evidence="1" id="KW-0472">Membrane</keyword>
<feature type="non-terminal residue" evidence="3">
    <location>
        <position position="1"/>
    </location>
</feature>
<gene>
    <name evidence="3" type="ORF">AQUCO_02100005v1</name>
</gene>
<organism evidence="3 4">
    <name type="scientific">Aquilegia coerulea</name>
    <name type="common">Rocky mountain columbine</name>
    <dbReference type="NCBI Taxonomy" id="218851"/>
    <lineage>
        <taxon>Eukaryota</taxon>
        <taxon>Viridiplantae</taxon>
        <taxon>Streptophyta</taxon>
        <taxon>Embryophyta</taxon>
        <taxon>Tracheophyta</taxon>
        <taxon>Spermatophyta</taxon>
        <taxon>Magnoliopsida</taxon>
        <taxon>Ranunculales</taxon>
        <taxon>Ranunculaceae</taxon>
        <taxon>Thalictroideae</taxon>
        <taxon>Aquilegia</taxon>
    </lineage>
</organism>
<dbReference type="Proteomes" id="UP000230069">
    <property type="component" value="Unassembled WGS sequence"/>
</dbReference>
<evidence type="ECO:0000313" key="4">
    <source>
        <dbReference type="Proteomes" id="UP000230069"/>
    </source>
</evidence>
<dbReference type="EMBL" id="KZ305038">
    <property type="protein sequence ID" value="PIA41879.1"/>
    <property type="molecule type" value="Genomic_DNA"/>
</dbReference>
<feature type="transmembrane region" description="Helical" evidence="1">
    <location>
        <begin position="20"/>
        <end position="43"/>
    </location>
</feature>
<keyword evidence="4" id="KW-1185">Reference proteome</keyword>
<proteinExistence type="predicted"/>
<name>A0A2G5DED7_AQUCA</name>
<protein>
    <recommendedName>
        <fullName evidence="2">Tify domain-containing protein</fullName>
    </recommendedName>
</protein>
<evidence type="ECO:0000313" key="3">
    <source>
        <dbReference type="EMBL" id="PIA41879.1"/>
    </source>
</evidence>